<keyword evidence="4" id="KW-1185">Reference proteome</keyword>
<accession>A0ABU1MGQ6</accession>
<name>A0ABU1MGQ6_9SPHN</name>
<dbReference type="PANTHER" id="PTHR34039:SF1">
    <property type="entry name" value="UPF0102 PROTEIN YRAN"/>
    <property type="match status" value="1"/>
</dbReference>
<sequence>MNRARAEAQGRRGEWLAGLYLMLTGWRVLARRVKIGVGEVDLIARRGRTVAFVEVKWRANAAALDTAIDARRLARVARAAQALAPRYAGPGDDVRIDVILIAPGRWPRRIVNAWQP</sequence>
<reference evidence="3 4" key="1">
    <citation type="submission" date="2023-07" db="EMBL/GenBank/DDBJ databases">
        <title>Sorghum-associated microbial communities from plants grown in Nebraska, USA.</title>
        <authorList>
            <person name="Schachtman D."/>
        </authorList>
    </citation>
    <scope>NUCLEOTIDE SEQUENCE [LARGE SCALE GENOMIC DNA]</scope>
    <source>
        <strain evidence="3 4">DS1027</strain>
    </source>
</reference>
<dbReference type="InterPro" id="IPR011335">
    <property type="entry name" value="Restrct_endonuc-II-like"/>
</dbReference>
<evidence type="ECO:0000313" key="4">
    <source>
        <dbReference type="Proteomes" id="UP001184150"/>
    </source>
</evidence>
<dbReference type="Gene3D" id="3.40.1350.10">
    <property type="match status" value="1"/>
</dbReference>
<proteinExistence type="inferred from homology"/>
<evidence type="ECO:0000313" key="3">
    <source>
        <dbReference type="EMBL" id="MDR6509528.1"/>
    </source>
</evidence>
<comment type="similarity">
    <text evidence="1 2">Belongs to the UPF0102 family.</text>
</comment>
<dbReference type="RefSeq" id="WP_062782337.1">
    <property type="nucleotide sequence ID" value="NZ_CP140000.1"/>
</dbReference>
<comment type="caution">
    <text evidence="3">The sequence shown here is derived from an EMBL/GenBank/DDBJ whole genome shotgun (WGS) entry which is preliminary data.</text>
</comment>
<dbReference type="GO" id="GO:0004519">
    <property type="term" value="F:endonuclease activity"/>
    <property type="evidence" value="ECO:0007669"/>
    <property type="project" value="UniProtKB-KW"/>
</dbReference>
<gene>
    <name evidence="3" type="ORF">J2792_000368</name>
</gene>
<dbReference type="PANTHER" id="PTHR34039">
    <property type="entry name" value="UPF0102 PROTEIN YRAN"/>
    <property type="match status" value="1"/>
</dbReference>
<dbReference type="SUPFAM" id="SSF52980">
    <property type="entry name" value="Restriction endonuclease-like"/>
    <property type="match status" value="1"/>
</dbReference>
<dbReference type="InterPro" id="IPR003509">
    <property type="entry name" value="UPF0102_YraN-like"/>
</dbReference>
<dbReference type="EMBL" id="JAVDRD010000001">
    <property type="protein sequence ID" value="MDR6509528.1"/>
    <property type="molecule type" value="Genomic_DNA"/>
</dbReference>
<organism evidence="3 4">
    <name type="scientific">Novosphingobium capsulatum</name>
    <dbReference type="NCBI Taxonomy" id="13688"/>
    <lineage>
        <taxon>Bacteria</taxon>
        <taxon>Pseudomonadati</taxon>
        <taxon>Pseudomonadota</taxon>
        <taxon>Alphaproteobacteria</taxon>
        <taxon>Sphingomonadales</taxon>
        <taxon>Sphingomonadaceae</taxon>
        <taxon>Novosphingobium</taxon>
    </lineage>
</organism>
<dbReference type="Pfam" id="PF02021">
    <property type="entry name" value="UPF0102"/>
    <property type="match status" value="1"/>
</dbReference>
<keyword evidence="3" id="KW-0378">Hydrolase</keyword>
<keyword evidence="3" id="KW-0255">Endonuclease</keyword>
<keyword evidence="3" id="KW-0540">Nuclease</keyword>
<dbReference type="InterPro" id="IPR011856">
    <property type="entry name" value="tRNA_endonuc-like_dom_sf"/>
</dbReference>
<protein>
    <recommendedName>
        <fullName evidence="2">UPF0102 protein J2792_000368</fullName>
    </recommendedName>
</protein>
<dbReference type="HAMAP" id="MF_00048">
    <property type="entry name" value="UPF0102"/>
    <property type="match status" value="1"/>
</dbReference>
<evidence type="ECO:0000256" key="2">
    <source>
        <dbReference type="HAMAP-Rule" id="MF_00048"/>
    </source>
</evidence>
<dbReference type="Proteomes" id="UP001184150">
    <property type="component" value="Unassembled WGS sequence"/>
</dbReference>
<evidence type="ECO:0000256" key="1">
    <source>
        <dbReference type="ARBA" id="ARBA00006738"/>
    </source>
</evidence>